<dbReference type="PANTHER" id="PTHR48032">
    <property type="entry name" value="RNA-BINDING PROTEIN MUSASHI HOMOLOG RBP6"/>
    <property type="match status" value="1"/>
</dbReference>
<dbReference type="OrthoDB" id="1875751at2759"/>
<dbReference type="InterPro" id="IPR035979">
    <property type="entry name" value="RBD_domain_sf"/>
</dbReference>
<dbReference type="STRING" id="71717.A0A4Y7S7Q9"/>
<name>A0A4Y7S7Q9_COPMI</name>
<dbReference type="EMBL" id="QPFP01000302">
    <property type="protein sequence ID" value="TEB17472.1"/>
    <property type="molecule type" value="Genomic_DNA"/>
</dbReference>
<accession>A0A4Y7S7Q9</accession>
<dbReference type="InterPro" id="IPR000504">
    <property type="entry name" value="RRM_dom"/>
</dbReference>
<keyword evidence="2 3" id="KW-0694">RNA-binding</keyword>
<evidence type="ECO:0000313" key="5">
    <source>
        <dbReference type="EMBL" id="TEB17472.1"/>
    </source>
</evidence>
<dbReference type="PROSITE" id="PS50102">
    <property type="entry name" value="RRM"/>
    <property type="match status" value="2"/>
</dbReference>
<evidence type="ECO:0000313" key="6">
    <source>
        <dbReference type="Proteomes" id="UP000298030"/>
    </source>
</evidence>
<dbReference type="Gene3D" id="3.30.70.330">
    <property type="match status" value="2"/>
</dbReference>
<evidence type="ECO:0000256" key="1">
    <source>
        <dbReference type="ARBA" id="ARBA00022737"/>
    </source>
</evidence>
<evidence type="ECO:0000259" key="4">
    <source>
        <dbReference type="PROSITE" id="PS50102"/>
    </source>
</evidence>
<keyword evidence="6" id="KW-1185">Reference proteome</keyword>
<dbReference type="GO" id="GO:0006417">
    <property type="term" value="P:regulation of translation"/>
    <property type="evidence" value="ECO:0007669"/>
    <property type="project" value="TreeGrafter"/>
</dbReference>
<comment type="caution">
    <text evidence="5">The sequence shown here is derived from an EMBL/GenBank/DDBJ whole genome shotgun (WGS) entry which is preliminary data.</text>
</comment>
<keyword evidence="1" id="KW-0677">Repeat</keyword>
<dbReference type="AlphaFoldDB" id="A0A4Y7S7Q9"/>
<dbReference type="PANTHER" id="PTHR48032:SF6">
    <property type="entry name" value="RNA-BINDING (RRM_RBD_RNP MOTIFS) FAMILY PROTEIN"/>
    <property type="match status" value="1"/>
</dbReference>
<feature type="domain" description="RRM" evidence="4">
    <location>
        <begin position="88"/>
        <end position="163"/>
    </location>
</feature>
<reference evidence="5 6" key="1">
    <citation type="journal article" date="2019" name="Nat. Ecol. Evol.">
        <title>Megaphylogeny resolves global patterns of mushroom evolution.</title>
        <authorList>
            <person name="Varga T."/>
            <person name="Krizsan K."/>
            <person name="Foldi C."/>
            <person name="Dima B."/>
            <person name="Sanchez-Garcia M."/>
            <person name="Sanchez-Ramirez S."/>
            <person name="Szollosi G.J."/>
            <person name="Szarkandi J.G."/>
            <person name="Papp V."/>
            <person name="Albert L."/>
            <person name="Andreopoulos W."/>
            <person name="Angelini C."/>
            <person name="Antonin V."/>
            <person name="Barry K.W."/>
            <person name="Bougher N.L."/>
            <person name="Buchanan P."/>
            <person name="Buyck B."/>
            <person name="Bense V."/>
            <person name="Catcheside P."/>
            <person name="Chovatia M."/>
            <person name="Cooper J."/>
            <person name="Damon W."/>
            <person name="Desjardin D."/>
            <person name="Finy P."/>
            <person name="Geml J."/>
            <person name="Haridas S."/>
            <person name="Hughes K."/>
            <person name="Justo A."/>
            <person name="Karasinski D."/>
            <person name="Kautmanova I."/>
            <person name="Kiss B."/>
            <person name="Kocsube S."/>
            <person name="Kotiranta H."/>
            <person name="LaButti K.M."/>
            <person name="Lechner B.E."/>
            <person name="Liimatainen K."/>
            <person name="Lipzen A."/>
            <person name="Lukacs Z."/>
            <person name="Mihaltcheva S."/>
            <person name="Morgado L.N."/>
            <person name="Niskanen T."/>
            <person name="Noordeloos M.E."/>
            <person name="Ohm R.A."/>
            <person name="Ortiz-Santana B."/>
            <person name="Ovrebo C."/>
            <person name="Racz N."/>
            <person name="Riley R."/>
            <person name="Savchenko A."/>
            <person name="Shiryaev A."/>
            <person name="Soop K."/>
            <person name="Spirin V."/>
            <person name="Szebenyi C."/>
            <person name="Tomsovsky M."/>
            <person name="Tulloss R.E."/>
            <person name="Uehling J."/>
            <person name="Grigoriev I.V."/>
            <person name="Vagvolgyi C."/>
            <person name="Papp T."/>
            <person name="Martin F.M."/>
            <person name="Miettinen O."/>
            <person name="Hibbett D.S."/>
            <person name="Nagy L.G."/>
        </authorList>
    </citation>
    <scope>NUCLEOTIDE SEQUENCE [LARGE SCALE GENOMIC DNA]</scope>
    <source>
        <strain evidence="5 6">FP101781</strain>
    </source>
</reference>
<dbReference type="Proteomes" id="UP000298030">
    <property type="component" value="Unassembled WGS sequence"/>
</dbReference>
<dbReference type="FunFam" id="3.30.70.330:FF:000025">
    <property type="entry name" value="RNA-binding protein Musashi homolog 2 isoform X1"/>
    <property type="match status" value="1"/>
</dbReference>
<dbReference type="Pfam" id="PF00076">
    <property type="entry name" value="RRM_1"/>
    <property type="match status" value="2"/>
</dbReference>
<organism evidence="5 6">
    <name type="scientific">Coprinellus micaceus</name>
    <name type="common">Glistening ink-cap mushroom</name>
    <name type="synonym">Coprinus micaceus</name>
    <dbReference type="NCBI Taxonomy" id="71717"/>
    <lineage>
        <taxon>Eukaryota</taxon>
        <taxon>Fungi</taxon>
        <taxon>Dikarya</taxon>
        <taxon>Basidiomycota</taxon>
        <taxon>Agaricomycotina</taxon>
        <taxon>Agaricomycetes</taxon>
        <taxon>Agaricomycetidae</taxon>
        <taxon>Agaricales</taxon>
        <taxon>Agaricineae</taxon>
        <taxon>Psathyrellaceae</taxon>
        <taxon>Coprinellus</taxon>
    </lineage>
</organism>
<dbReference type="SMART" id="SM00360">
    <property type="entry name" value="RRM"/>
    <property type="match status" value="2"/>
</dbReference>
<dbReference type="InterPro" id="IPR012677">
    <property type="entry name" value="Nucleotide-bd_a/b_plait_sf"/>
</dbReference>
<feature type="domain" description="RRM" evidence="4">
    <location>
        <begin position="172"/>
        <end position="260"/>
    </location>
</feature>
<dbReference type="SUPFAM" id="SSF54928">
    <property type="entry name" value="RNA-binding domain, RBD"/>
    <property type="match status" value="1"/>
</dbReference>
<protein>
    <submittedName>
        <fullName evidence="5">RNA-binding domain-containing protein</fullName>
    </submittedName>
</protein>
<evidence type="ECO:0000256" key="2">
    <source>
        <dbReference type="ARBA" id="ARBA00022884"/>
    </source>
</evidence>
<gene>
    <name evidence="5" type="ORF">FA13DRAFT_1650134</name>
</gene>
<dbReference type="GO" id="GO:0003729">
    <property type="term" value="F:mRNA binding"/>
    <property type="evidence" value="ECO:0007669"/>
    <property type="project" value="TreeGrafter"/>
</dbReference>
<proteinExistence type="predicted"/>
<evidence type="ECO:0000256" key="3">
    <source>
        <dbReference type="PROSITE-ProRule" id="PRU00176"/>
    </source>
</evidence>
<sequence>MPLYVPYLPRSAQRIYLTRTYSLTRVYLSSLYPSLLYPTPLHPRVYLPPFDIRILRYLPPVDIPVPSYLPPFDYPPCHFNVYPSYPYSKLFVGGLSWDTTDEGLRDYFAQYGKIDALTIMRDPATGTSRGFAFLTFEDAACADSVIGKEHTVDGKNIDPKRAIPRDEHLRNTRYFVGGLSHSTTPETMKAFFAGYGKARWIYSLSLGVVDATVMLDRESGRSKGFGFVTFEDAGPNLDSLVVGKGLILDDKEVRLLSLHT</sequence>